<feature type="region of interest" description="Disordered" evidence="1">
    <location>
        <begin position="1"/>
        <end position="24"/>
    </location>
</feature>
<comment type="caution">
    <text evidence="2">The sequence shown here is derived from an EMBL/GenBank/DDBJ whole genome shotgun (WGS) entry which is preliminary data.</text>
</comment>
<keyword evidence="3" id="KW-1185">Reference proteome</keyword>
<name>A0A9P4V4F0_9PLEO</name>
<dbReference type="EMBL" id="ML996137">
    <property type="protein sequence ID" value="KAF2735285.1"/>
    <property type="molecule type" value="Genomic_DNA"/>
</dbReference>
<proteinExistence type="predicted"/>
<dbReference type="AlphaFoldDB" id="A0A9P4V4F0"/>
<evidence type="ECO:0000313" key="2">
    <source>
        <dbReference type="EMBL" id="KAF2735285.1"/>
    </source>
</evidence>
<organism evidence="2 3">
    <name type="scientific">Polyplosphaeria fusca</name>
    <dbReference type="NCBI Taxonomy" id="682080"/>
    <lineage>
        <taxon>Eukaryota</taxon>
        <taxon>Fungi</taxon>
        <taxon>Dikarya</taxon>
        <taxon>Ascomycota</taxon>
        <taxon>Pezizomycotina</taxon>
        <taxon>Dothideomycetes</taxon>
        <taxon>Pleosporomycetidae</taxon>
        <taxon>Pleosporales</taxon>
        <taxon>Tetraplosphaeriaceae</taxon>
        <taxon>Polyplosphaeria</taxon>
    </lineage>
</organism>
<gene>
    <name evidence="2" type="ORF">EJ04DRAFT_576233</name>
</gene>
<accession>A0A9P4V4F0</accession>
<evidence type="ECO:0000313" key="3">
    <source>
        <dbReference type="Proteomes" id="UP000799444"/>
    </source>
</evidence>
<sequence length="83" mass="9004">MGDEPIMTERCTSYGRGGAGNMRRPSVVAQAKETLANITENATPSRRRSSTWSMGSNGDRRGSILNVFRKNSAAEGAVEKIEE</sequence>
<reference evidence="2" key="1">
    <citation type="journal article" date="2020" name="Stud. Mycol.">
        <title>101 Dothideomycetes genomes: a test case for predicting lifestyles and emergence of pathogens.</title>
        <authorList>
            <person name="Haridas S."/>
            <person name="Albert R."/>
            <person name="Binder M."/>
            <person name="Bloem J."/>
            <person name="Labutti K."/>
            <person name="Salamov A."/>
            <person name="Andreopoulos B."/>
            <person name="Baker S."/>
            <person name="Barry K."/>
            <person name="Bills G."/>
            <person name="Bluhm B."/>
            <person name="Cannon C."/>
            <person name="Castanera R."/>
            <person name="Culley D."/>
            <person name="Daum C."/>
            <person name="Ezra D."/>
            <person name="Gonzalez J."/>
            <person name="Henrissat B."/>
            <person name="Kuo A."/>
            <person name="Liang C."/>
            <person name="Lipzen A."/>
            <person name="Lutzoni F."/>
            <person name="Magnuson J."/>
            <person name="Mondo S."/>
            <person name="Nolan M."/>
            <person name="Ohm R."/>
            <person name="Pangilinan J."/>
            <person name="Park H.-J."/>
            <person name="Ramirez L."/>
            <person name="Alfaro M."/>
            <person name="Sun H."/>
            <person name="Tritt A."/>
            <person name="Yoshinaga Y."/>
            <person name="Zwiers L.-H."/>
            <person name="Turgeon B."/>
            <person name="Goodwin S."/>
            <person name="Spatafora J."/>
            <person name="Crous P."/>
            <person name="Grigoriev I."/>
        </authorList>
    </citation>
    <scope>NUCLEOTIDE SEQUENCE</scope>
    <source>
        <strain evidence="2">CBS 125425</strain>
    </source>
</reference>
<protein>
    <submittedName>
        <fullName evidence="2">Uncharacterized protein</fullName>
    </submittedName>
</protein>
<dbReference type="OrthoDB" id="3796963at2759"/>
<dbReference type="Proteomes" id="UP000799444">
    <property type="component" value="Unassembled WGS sequence"/>
</dbReference>
<feature type="compositionally biased region" description="Polar residues" evidence="1">
    <location>
        <begin position="41"/>
        <end position="56"/>
    </location>
</feature>
<feature type="region of interest" description="Disordered" evidence="1">
    <location>
        <begin position="41"/>
        <end position="62"/>
    </location>
</feature>
<evidence type="ECO:0000256" key="1">
    <source>
        <dbReference type="SAM" id="MobiDB-lite"/>
    </source>
</evidence>